<keyword evidence="2" id="KW-1185">Reference proteome</keyword>
<gene>
    <name evidence="1" type="ORF">K435DRAFT_315563</name>
</gene>
<name>A0A4S8LH49_DENBC</name>
<sequence>MSVRVELRQGHVFQLSSVTVPRAFGSHHPISVRTLDSPGPARTLFPLTKRHWIKVTQEQRRATEQLRSHSFTASLQVQDCIMFSWDLLLHGIGCISRASNSPKPIDFSLSFAHPAGPTRQINFVSPS</sequence>
<accession>A0A4S8LH49</accession>
<proteinExistence type="predicted"/>
<evidence type="ECO:0000313" key="1">
    <source>
        <dbReference type="EMBL" id="THU88359.1"/>
    </source>
</evidence>
<dbReference type="EMBL" id="ML179412">
    <property type="protein sequence ID" value="THU88359.1"/>
    <property type="molecule type" value="Genomic_DNA"/>
</dbReference>
<reference evidence="1 2" key="1">
    <citation type="journal article" date="2019" name="Nat. Ecol. Evol.">
        <title>Megaphylogeny resolves global patterns of mushroom evolution.</title>
        <authorList>
            <person name="Varga T."/>
            <person name="Krizsan K."/>
            <person name="Foldi C."/>
            <person name="Dima B."/>
            <person name="Sanchez-Garcia M."/>
            <person name="Sanchez-Ramirez S."/>
            <person name="Szollosi G.J."/>
            <person name="Szarkandi J.G."/>
            <person name="Papp V."/>
            <person name="Albert L."/>
            <person name="Andreopoulos W."/>
            <person name="Angelini C."/>
            <person name="Antonin V."/>
            <person name="Barry K.W."/>
            <person name="Bougher N.L."/>
            <person name="Buchanan P."/>
            <person name="Buyck B."/>
            <person name="Bense V."/>
            <person name="Catcheside P."/>
            <person name="Chovatia M."/>
            <person name="Cooper J."/>
            <person name="Damon W."/>
            <person name="Desjardin D."/>
            <person name="Finy P."/>
            <person name="Geml J."/>
            <person name="Haridas S."/>
            <person name="Hughes K."/>
            <person name="Justo A."/>
            <person name="Karasinski D."/>
            <person name="Kautmanova I."/>
            <person name="Kiss B."/>
            <person name="Kocsube S."/>
            <person name="Kotiranta H."/>
            <person name="LaButti K.M."/>
            <person name="Lechner B.E."/>
            <person name="Liimatainen K."/>
            <person name="Lipzen A."/>
            <person name="Lukacs Z."/>
            <person name="Mihaltcheva S."/>
            <person name="Morgado L.N."/>
            <person name="Niskanen T."/>
            <person name="Noordeloos M.E."/>
            <person name="Ohm R.A."/>
            <person name="Ortiz-Santana B."/>
            <person name="Ovrebo C."/>
            <person name="Racz N."/>
            <person name="Riley R."/>
            <person name="Savchenko A."/>
            <person name="Shiryaev A."/>
            <person name="Soop K."/>
            <person name="Spirin V."/>
            <person name="Szebenyi C."/>
            <person name="Tomsovsky M."/>
            <person name="Tulloss R.E."/>
            <person name="Uehling J."/>
            <person name="Grigoriev I.V."/>
            <person name="Vagvolgyi C."/>
            <person name="Papp T."/>
            <person name="Martin F.M."/>
            <person name="Miettinen O."/>
            <person name="Hibbett D.S."/>
            <person name="Nagy L.G."/>
        </authorList>
    </citation>
    <scope>NUCLEOTIDE SEQUENCE [LARGE SCALE GENOMIC DNA]</scope>
    <source>
        <strain evidence="1 2">CBS 962.96</strain>
    </source>
</reference>
<evidence type="ECO:0000313" key="2">
    <source>
        <dbReference type="Proteomes" id="UP000297245"/>
    </source>
</evidence>
<dbReference type="Proteomes" id="UP000297245">
    <property type="component" value="Unassembled WGS sequence"/>
</dbReference>
<organism evidence="1 2">
    <name type="scientific">Dendrothele bispora (strain CBS 962.96)</name>
    <dbReference type="NCBI Taxonomy" id="1314807"/>
    <lineage>
        <taxon>Eukaryota</taxon>
        <taxon>Fungi</taxon>
        <taxon>Dikarya</taxon>
        <taxon>Basidiomycota</taxon>
        <taxon>Agaricomycotina</taxon>
        <taxon>Agaricomycetes</taxon>
        <taxon>Agaricomycetidae</taxon>
        <taxon>Agaricales</taxon>
        <taxon>Agaricales incertae sedis</taxon>
        <taxon>Dendrothele</taxon>
    </lineage>
</organism>
<protein>
    <submittedName>
        <fullName evidence="1">Uncharacterized protein</fullName>
    </submittedName>
</protein>
<dbReference type="AlphaFoldDB" id="A0A4S8LH49"/>